<feature type="region of interest" description="Disordered" evidence="1">
    <location>
        <begin position="1"/>
        <end position="21"/>
    </location>
</feature>
<feature type="region of interest" description="Disordered" evidence="1">
    <location>
        <begin position="172"/>
        <end position="229"/>
    </location>
</feature>
<reference evidence="3" key="1">
    <citation type="submission" date="2018-04" db="EMBL/GenBank/DDBJ databases">
        <title>WGS assembly of Panicum hallii.</title>
        <authorList>
            <person name="Lovell J."/>
            <person name="Jenkins J."/>
            <person name="Lowry D."/>
            <person name="Mamidi S."/>
            <person name="Sreedasyam A."/>
            <person name="Weng X."/>
            <person name="Barry K."/>
            <person name="Bonette J."/>
            <person name="Campitelli B."/>
            <person name="Daum C."/>
            <person name="Gordon S."/>
            <person name="Gould B."/>
            <person name="Lipzen A."/>
            <person name="Macqueen A."/>
            <person name="Palacio-Mejia J."/>
            <person name="Plott C."/>
            <person name="Shakirov E."/>
            <person name="Shu S."/>
            <person name="Yoshinaga Y."/>
            <person name="Zane M."/>
            <person name="Rokhsar D."/>
            <person name="Grimwood J."/>
            <person name="Schmutz J."/>
            <person name="Juenger T."/>
        </authorList>
    </citation>
    <scope>NUCLEOTIDE SEQUENCE [LARGE SCALE GENOMIC DNA]</scope>
    <source>
        <strain evidence="3">FIL2</strain>
    </source>
</reference>
<evidence type="ECO:0000256" key="1">
    <source>
        <dbReference type="SAM" id="MobiDB-lite"/>
    </source>
</evidence>
<proteinExistence type="predicted"/>
<gene>
    <name evidence="3" type="ORF">PAHAL_4G279500</name>
</gene>
<dbReference type="Pfam" id="PF14303">
    <property type="entry name" value="NAM-associated"/>
    <property type="match status" value="1"/>
</dbReference>
<sequence length="336" mass="37959">MPLQPPTSSPAPPAQNEPVATTVESVEAAVLKESHSDEEGALVAAGRRRKGIPGRSKLSNFSPKEDVFLVKSWLEISCDPIINTGQKKWGFWARITGHRWDTIKAESSKFAGYMANVLRDNPSGMSDADKTASALANFADIEQYPYIYMHCWDLLKDEPKWMELNIRGARPGDDDAIAEHIPPGAIDIDHDLETPSSQCSGSKRPMGRDGAKRAAKKSASSSPSESSKYASKLQDLSIQKISIWEEENVKKGSRYEQRVAIESQRYEEVCQHNKHMVSIEEEKLQIMRKKADREQTHEEERILGIDLDKCNPRLRKYYEKKQQEILRNIGANEYDN</sequence>
<name>A0A2T8JE85_9POAL</name>
<protein>
    <recommendedName>
        <fullName evidence="2">No apical meristem-associated C-terminal domain-containing protein</fullName>
    </recommendedName>
</protein>
<evidence type="ECO:0000313" key="3">
    <source>
        <dbReference type="EMBL" id="PVH48216.1"/>
    </source>
</evidence>
<dbReference type="AlphaFoldDB" id="A0A2T8JE85"/>
<feature type="compositionally biased region" description="Low complexity" evidence="1">
    <location>
        <begin position="217"/>
        <end position="229"/>
    </location>
</feature>
<dbReference type="InterPro" id="IPR029466">
    <property type="entry name" value="NAM-associated_C"/>
</dbReference>
<accession>A0A2T8JE85</accession>
<evidence type="ECO:0000259" key="2">
    <source>
        <dbReference type="Pfam" id="PF14303"/>
    </source>
</evidence>
<dbReference type="PANTHER" id="PTHR45125:SF3">
    <property type="entry name" value="NO-APICAL-MERISTEM-ASSOCIATED CARBOXY-TERMINAL DOMAIN PROTEIN"/>
    <property type="match status" value="1"/>
</dbReference>
<organism evidence="3">
    <name type="scientific">Panicum hallii</name>
    <dbReference type="NCBI Taxonomy" id="206008"/>
    <lineage>
        <taxon>Eukaryota</taxon>
        <taxon>Viridiplantae</taxon>
        <taxon>Streptophyta</taxon>
        <taxon>Embryophyta</taxon>
        <taxon>Tracheophyta</taxon>
        <taxon>Spermatophyta</taxon>
        <taxon>Magnoliopsida</taxon>
        <taxon>Liliopsida</taxon>
        <taxon>Poales</taxon>
        <taxon>Poaceae</taxon>
        <taxon>PACMAD clade</taxon>
        <taxon>Panicoideae</taxon>
        <taxon>Panicodae</taxon>
        <taxon>Paniceae</taxon>
        <taxon>Panicinae</taxon>
        <taxon>Panicum</taxon>
        <taxon>Panicum sect. Panicum</taxon>
    </lineage>
</organism>
<feature type="domain" description="No apical meristem-associated C-terminal" evidence="2">
    <location>
        <begin position="147"/>
        <end position="325"/>
    </location>
</feature>
<feature type="compositionally biased region" description="Pro residues" evidence="1">
    <location>
        <begin position="1"/>
        <end position="15"/>
    </location>
</feature>
<dbReference type="Gramene" id="PVH48216">
    <property type="protein sequence ID" value="PVH48216"/>
    <property type="gene ID" value="PAHAL_4G279500"/>
</dbReference>
<dbReference type="Proteomes" id="UP000243499">
    <property type="component" value="Chromosome 4"/>
</dbReference>
<dbReference type="EMBL" id="CM008049">
    <property type="protein sequence ID" value="PVH48216.1"/>
    <property type="molecule type" value="Genomic_DNA"/>
</dbReference>
<dbReference type="PANTHER" id="PTHR45125">
    <property type="entry name" value="F21J9.4-RELATED"/>
    <property type="match status" value="1"/>
</dbReference>